<dbReference type="RefSeq" id="WP_167940171.1">
    <property type="nucleotide sequence ID" value="NZ_JAATJA010000001.1"/>
</dbReference>
<evidence type="ECO:0000313" key="2">
    <source>
        <dbReference type="Proteomes" id="UP000580856"/>
    </source>
</evidence>
<dbReference type="AlphaFoldDB" id="A0A846QNV3"/>
<gene>
    <name evidence="1" type="ORF">GGQ74_000725</name>
</gene>
<comment type="caution">
    <text evidence="1">The sequence shown here is derived from an EMBL/GenBank/DDBJ whole genome shotgun (WGS) entry which is preliminary data.</text>
</comment>
<organism evidence="1 2">
    <name type="scientific">Desulfobaculum xiamenense</name>
    <dbReference type="NCBI Taxonomy" id="995050"/>
    <lineage>
        <taxon>Bacteria</taxon>
        <taxon>Pseudomonadati</taxon>
        <taxon>Thermodesulfobacteriota</taxon>
        <taxon>Desulfovibrionia</taxon>
        <taxon>Desulfovibrionales</taxon>
        <taxon>Desulfovibrionaceae</taxon>
        <taxon>Desulfobaculum</taxon>
    </lineage>
</organism>
<protein>
    <submittedName>
        <fullName evidence="1">Uncharacterized protein</fullName>
    </submittedName>
</protein>
<reference evidence="1 2" key="1">
    <citation type="submission" date="2020-03" db="EMBL/GenBank/DDBJ databases">
        <title>Genomic Encyclopedia of Type Strains, Phase IV (KMG-IV): sequencing the most valuable type-strain genomes for metagenomic binning, comparative biology and taxonomic classification.</title>
        <authorList>
            <person name="Goeker M."/>
        </authorList>
    </citation>
    <scope>NUCLEOTIDE SEQUENCE [LARGE SCALE GENOMIC DNA]</scope>
    <source>
        <strain evidence="1 2">DSM 24233</strain>
    </source>
</reference>
<dbReference type="Proteomes" id="UP000580856">
    <property type="component" value="Unassembled WGS sequence"/>
</dbReference>
<accession>A0A846QNV3</accession>
<name>A0A846QNV3_9BACT</name>
<sequence length="518" mass="57612">MSFKIAAILNKPEREAPTMDAIRTHLEREAPDCEMRTFAYNDADYMRRMIAYAPNALVSFPYTARTTSVRSYVLKHIFGCFNLCLRTEGQLDYRNANKNTWLVGMENYGPDFVDYEMFWSRKIAELTGQELVRTDRLSSSERIRVFGYPPYEVHFRPWDRAEDTLPAHHAARLDARPRSHVALFITNFCFADYSAQDIVNAGDLIDVNAPDAGEELAAGIEGARRCGVFRQMWIDAILRAAYRNPHALIVVKSHPVEHIIFGRKGHNPYAEAFSRMGNIVYVSEPVRIVDLLVRAGLFLHYGSTCLAEACLQGVPSVFVTSEELYGEGRNPANPNFYFHDSGWESTLRADIAEIPELISRHIAQPMPFVMTERMRTVLLDVFNIETGHLDGTRPYVPSADIARFLAGLQGERPQRLAYDDPHLRSALASGRFVALDALVHAGVAHIEAGEHKAALDILNRAVILAGPLGVEVPALEELRAVCMNGLGLGAQAARLLAAKRAGGGVPRNAKNPLPGGRS</sequence>
<proteinExistence type="predicted"/>
<evidence type="ECO:0000313" key="1">
    <source>
        <dbReference type="EMBL" id="NJB67085.1"/>
    </source>
</evidence>
<keyword evidence="2" id="KW-1185">Reference proteome</keyword>
<dbReference type="EMBL" id="JAATJA010000001">
    <property type="protein sequence ID" value="NJB67085.1"/>
    <property type="molecule type" value="Genomic_DNA"/>
</dbReference>